<name>A0ABR2JEB3_9EUKA</name>
<keyword evidence="2" id="KW-1185">Reference proteome</keyword>
<evidence type="ECO:0000313" key="2">
    <source>
        <dbReference type="Proteomes" id="UP001470230"/>
    </source>
</evidence>
<dbReference type="EMBL" id="JAPFFF010000012">
    <property type="protein sequence ID" value="KAK8876301.1"/>
    <property type="molecule type" value="Genomic_DNA"/>
</dbReference>
<evidence type="ECO:0000313" key="1">
    <source>
        <dbReference type="EMBL" id="KAK8876301.1"/>
    </source>
</evidence>
<accession>A0ABR2JEB3</accession>
<organism evidence="1 2">
    <name type="scientific">Tritrichomonas musculus</name>
    <dbReference type="NCBI Taxonomy" id="1915356"/>
    <lineage>
        <taxon>Eukaryota</taxon>
        <taxon>Metamonada</taxon>
        <taxon>Parabasalia</taxon>
        <taxon>Tritrichomonadida</taxon>
        <taxon>Tritrichomonadidae</taxon>
        <taxon>Tritrichomonas</taxon>
    </lineage>
</organism>
<reference evidence="1 2" key="1">
    <citation type="submission" date="2024-04" db="EMBL/GenBank/DDBJ databases">
        <title>Tritrichomonas musculus Genome.</title>
        <authorList>
            <person name="Alves-Ferreira E."/>
            <person name="Grigg M."/>
            <person name="Lorenzi H."/>
            <person name="Galac M."/>
        </authorList>
    </citation>
    <scope>NUCLEOTIDE SEQUENCE [LARGE SCALE GENOMIC DNA]</scope>
    <source>
        <strain evidence="1 2">EAF2021</strain>
    </source>
</reference>
<sequence length="115" mass="13817">MLTSCDLVNCEIESSFKTFVPCKSFLYCFVDEMEKPNYLNAERFYIDLFRIRYASNFQRIRYYSETNKIYAFIGFMDPIQKNYSINNSDFKKYAKNHHIYIFPCDDPEAKTKNNS</sequence>
<comment type="caution">
    <text evidence="1">The sequence shown here is derived from an EMBL/GenBank/DDBJ whole genome shotgun (WGS) entry which is preliminary data.</text>
</comment>
<dbReference type="Proteomes" id="UP001470230">
    <property type="component" value="Unassembled WGS sequence"/>
</dbReference>
<proteinExistence type="predicted"/>
<gene>
    <name evidence="1" type="ORF">M9Y10_006496</name>
</gene>
<protein>
    <submittedName>
        <fullName evidence="1">Uncharacterized protein</fullName>
    </submittedName>
</protein>